<proteinExistence type="predicted"/>
<dbReference type="EMBL" id="MT141520">
    <property type="protein sequence ID" value="QJA64486.1"/>
    <property type="molecule type" value="Genomic_DNA"/>
</dbReference>
<protein>
    <submittedName>
        <fullName evidence="2">Uncharacterized protein</fullName>
    </submittedName>
</protein>
<organism evidence="2">
    <name type="scientific">viral metagenome</name>
    <dbReference type="NCBI Taxonomy" id="1070528"/>
    <lineage>
        <taxon>unclassified sequences</taxon>
        <taxon>metagenomes</taxon>
        <taxon>organismal metagenomes</taxon>
    </lineage>
</organism>
<name>A0A6M3J3N8_9ZZZZ</name>
<gene>
    <name evidence="2" type="ORF">MM415B00496_0044</name>
</gene>
<keyword evidence="1" id="KW-0812">Transmembrane</keyword>
<sequence>MDDGTLLVIAGMAMLGFFGFLVFMNQRNSTAIPSSDYLSLEKDASGNIIKINGYPIGAEVILDASRRRN</sequence>
<evidence type="ECO:0000313" key="2">
    <source>
        <dbReference type="EMBL" id="QJA64486.1"/>
    </source>
</evidence>
<keyword evidence="1" id="KW-1133">Transmembrane helix</keyword>
<evidence type="ECO:0000256" key="1">
    <source>
        <dbReference type="SAM" id="Phobius"/>
    </source>
</evidence>
<keyword evidence="1" id="KW-0472">Membrane</keyword>
<dbReference type="AlphaFoldDB" id="A0A6M3J3N8"/>
<feature type="transmembrane region" description="Helical" evidence="1">
    <location>
        <begin position="6"/>
        <end position="24"/>
    </location>
</feature>
<reference evidence="2" key="1">
    <citation type="submission" date="2020-03" db="EMBL/GenBank/DDBJ databases">
        <title>The deep terrestrial virosphere.</title>
        <authorList>
            <person name="Holmfeldt K."/>
            <person name="Nilsson E."/>
            <person name="Simone D."/>
            <person name="Lopez-Fernandez M."/>
            <person name="Wu X."/>
            <person name="de Brujin I."/>
            <person name="Lundin D."/>
            <person name="Andersson A."/>
            <person name="Bertilsson S."/>
            <person name="Dopson M."/>
        </authorList>
    </citation>
    <scope>NUCLEOTIDE SEQUENCE</scope>
    <source>
        <strain evidence="2">MM415B00496</strain>
    </source>
</reference>
<accession>A0A6M3J3N8</accession>